<protein>
    <submittedName>
        <fullName evidence="2">SCF ubiquitin ligase complex subunit</fullName>
    </submittedName>
</protein>
<comment type="caution">
    <text evidence="2">The sequence shown here is derived from an EMBL/GenBank/DDBJ whole genome shotgun (WGS) entry which is preliminary data.</text>
</comment>
<dbReference type="SMART" id="SM00367">
    <property type="entry name" value="LRR_CC"/>
    <property type="match status" value="3"/>
</dbReference>
<dbReference type="Proteomes" id="UP001527925">
    <property type="component" value="Unassembled WGS sequence"/>
</dbReference>
<evidence type="ECO:0000256" key="1">
    <source>
        <dbReference type="SAM" id="MobiDB-lite"/>
    </source>
</evidence>
<sequence>MLFPATALAVGRLSLPLDICIHIFSFIDEPIDRLNALLVSEAFLTAGVQAVWARLDSASPQTWVKIHRVLTSRDALVGYAKYVRVLDFSRLPEFQPIGAHIACEIVRATLSAGLVTLDISFREFAEPVLQAVAAGASSVPSSRTTSSRGSSHTSSRSSSMPSSAASSAPASPFATPPANKRLHTQPPQAAATAPLAAILRPPSAATAAAARPPSAITVSIIPPRPASPTPIDPQARAGSPSSPRRTLSNTGPPAVGLPSLHQPHQSLQQQHHPPPTVRCLVLVGCQAITSQSLATAVRALPRLEILQVDGAPAMSDLVLVNIVSDALRAVSMLECADVTDAGINALAAHARRLIDVQWSLPESISLSNLITDRSLTALARAAPELRWITFTGLSRLSDATILELARSCPLLESIDVSYCPQITLSAVKTLVQSCENLECLRIDGCHRVTSIEQVREILATQSPIREPGQPPPPPPPATMPSAASLLSPTSFGSSASFAFAPELLSPTSAANTSALFAAAAAAHTSAASDGLPNLSASTGSGGAATASTAASAASAGQGSTTLLTSSLGPFLLRGRAHLERLLLVNTL</sequence>
<evidence type="ECO:0000313" key="2">
    <source>
        <dbReference type="EMBL" id="KAL2918094.1"/>
    </source>
</evidence>
<feature type="region of interest" description="Disordered" evidence="1">
    <location>
        <begin position="218"/>
        <end position="272"/>
    </location>
</feature>
<dbReference type="GO" id="GO:0016874">
    <property type="term" value="F:ligase activity"/>
    <property type="evidence" value="ECO:0007669"/>
    <property type="project" value="UniProtKB-KW"/>
</dbReference>
<reference evidence="2 3" key="1">
    <citation type="submission" date="2023-09" db="EMBL/GenBank/DDBJ databases">
        <title>Pangenome analysis of Batrachochytrium dendrobatidis and related Chytrids.</title>
        <authorList>
            <person name="Yacoub M.N."/>
            <person name="Stajich J.E."/>
            <person name="James T.Y."/>
        </authorList>
    </citation>
    <scope>NUCLEOTIDE SEQUENCE [LARGE SCALE GENOMIC DNA]</scope>
    <source>
        <strain evidence="2 3">JEL0888</strain>
    </source>
</reference>
<feature type="compositionally biased region" description="Pro residues" evidence="1">
    <location>
        <begin position="468"/>
        <end position="478"/>
    </location>
</feature>
<dbReference type="InterPro" id="IPR032675">
    <property type="entry name" value="LRR_dom_sf"/>
</dbReference>
<keyword evidence="3" id="KW-1185">Reference proteome</keyword>
<organism evidence="2 3">
    <name type="scientific">Polyrhizophydium stewartii</name>
    <dbReference type="NCBI Taxonomy" id="2732419"/>
    <lineage>
        <taxon>Eukaryota</taxon>
        <taxon>Fungi</taxon>
        <taxon>Fungi incertae sedis</taxon>
        <taxon>Chytridiomycota</taxon>
        <taxon>Chytridiomycota incertae sedis</taxon>
        <taxon>Chytridiomycetes</taxon>
        <taxon>Rhizophydiales</taxon>
        <taxon>Rhizophydiales incertae sedis</taxon>
        <taxon>Polyrhizophydium</taxon>
    </lineage>
</organism>
<keyword evidence="2" id="KW-0436">Ligase</keyword>
<dbReference type="Gene3D" id="3.80.10.10">
    <property type="entry name" value="Ribonuclease Inhibitor"/>
    <property type="match status" value="1"/>
</dbReference>
<dbReference type="InterPro" id="IPR006553">
    <property type="entry name" value="Leu-rich_rpt_Cys-con_subtyp"/>
</dbReference>
<name>A0ABR4NF66_9FUNG</name>
<feature type="compositionally biased region" description="Pro residues" evidence="1">
    <location>
        <begin position="222"/>
        <end position="231"/>
    </location>
</feature>
<dbReference type="SUPFAM" id="SSF52047">
    <property type="entry name" value="RNI-like"/>
    <property type="match status" value="1"/>
</dbReference>
<evidence type="ECO:0000313" key="3">
    <source>
        <dbReference type="Proteomes" id="UP001527925"/>
    </source>
</evidence>
<dbReference type="PANTHER" id="PTHR13318">
    <property type="entry name" value="PARTNER OF PAIRED, ISOFORM B-RELATED"/>
    <property type="match status" value="1"/>
</dbReference>
<feature type="region of interest" description="Disordered" evidence="1">
    <location>
        <begin position="135"/>
        <end position="192"/>
    </location>
</feature>
<dbReference type="EMBL" id="JADGIZ020000008">
    <property type="protein sequence ID" value="KAL2918094.1"/>
    <property type="molecule type" value="Genomic_DNA"/>
</dbReference>
<gene>
    <name evidence="2" type="primary">GRR1_2</name>
    <name evidence="2" type="ORF">HK105_202508</name>
</gene>
<proteinExistence type="predicted"/>
<feature type="compositionally biased region" description="Polar residues" evidence="1">
    <location>
        <begin position="239"/>
        <end position="251"/>
    </location>
</feature>
<feature type="compositionally biased region" description="Low complexity" evidence="1">
    <location>
        <begin position="257"/>
        <end position="271"/>
    </location>
</feature>
<feature type="region of interest" description="Disordered" evidence="1">
    <location>
        <begin position="461"/>
        <end position="484"/>
    </location>
</feature>
<accession>A0ABR4NF66</accession>